<reference evidence="2 3" key="1">
    <citation type="journal article" date="2011" name="J. Bacteriol.">
        <title>Genome sequence of Haloplasma contractile, an unusual contractile bacterium from a deep-sea anoxic brine lake.</title>
        <authorList>
            <person name="Antunes A."/>
            <person name="Alam I."/>
            <person name="El Dorry H."/>
            <person name="Siam R."/>
            <person name="Robertson A."/>
            <person name="Bajic V.B."/>
            <person name="Stingl U."/>
        </authorList>
    </citation>
    <scope>NUCLEOTIDE SEQUENCE [LARGE SCALE GENOMIC DNA]</scope>
    <source>
        <strain evidence="2 3">SSD-17B</strain>
    </source>
</reference>
<accession>U2FPK2</accession>
<feature type="region of interest" description="Disordered" evidence="1">
    <location>
        <begin position="1"/>
        <end position="25"/>
    </location>
</feature>
<reference evidence="2 3" key="2">
    <citation type="journal article" date="2013" name="PLoS ONE">
        <title>INDIGO - INtegrated Data Warehouse of MIcrobial GenOmes with Examples from the Red Sea Extremophiles.</title>
        <authorList>
            <person name="Alam I."/>
            <person name="Antunes A."/>
            <person name="Kamau A.A."/>
            <person name="Ba Alawi W."/>
            <person name="Kalkatawi M."/>
            <person name="Stingl U."/>
            <person name="Bajic V.B."/>
        </authorList>
    </citation>
    <scope>NUCLEOTIDE SEQUENCE [LARGE SCALE GENOMIC DNA]</scope>
    <source>
        <strain evidence="2 3">SSD-17B</strain>
    </source>
</reference>
<protein>
    <recommendedName>
        <fullName evidence="4">Polymer-forming cytoskeletal protein</fullName>
    </recommendedName>
</protein>
<gene>
    <name evidence="2" type="ORF">HLPCO_000593</name>
</gene>
<name>U2FPK2_9MOLU</name>
<dbReference type="RefSeq" id="WP_008826995.1">
    <property type="nucleotide sequence ID" value="NZ_AFNU02000002.1"/>
</dbReference>
<comment type="caution">
    <text evidence="2">The sequence shown here is derived from an EMBL/GenBank/DDBJ whole genome shotgun (WGS) entry which is preliminary data.</text>
</comment>
<feature type="compositionally biased region" description="Basic and acidic residues" evidence="1">
    <location>
        <begin position="1"/>
        <end position="11"/>
    </location>
</feature>
<keyword evidence="3" id="KW-1185">Reference proteome</keyword>
<evidence type="ECO:0000313" key="3">
    <source>
        <dbReference type="Proteomes" id="UP000005707"/>
    </source>
</evidence>
<evidence type="ECO:0008006" key="4">
    <source>
        <dbReference type="Google" id="ProtNLM"/>
    </source>
</evidence>
<dbReference type="AlphaFoldDB" id="U2FPK2"/>
<dbReference type="InParanoid" id="U2FPK2"/>
<proteinExistence type="predicted"/>
<dbReference type="STRING" id="1033810.HLPCO_000593"/>
<sequence length="222" mass="24927">MEKEFLIKESNDIDPNDLSEKGMDKRNELNVNGYMKSKSDLRTSTLTVNGFLKNRGSIYSENLTTNGVLFAEEDIQNVNTMKNNGYTRANGRVKTNRLESHGHIKCDEIEAEECMISGKIKVNILNCNELLLSLSGKSKIRELVGSQIEIKLASRIRIGSRLKQHGIVKMIDADYVDIENVKCDKVCGETVKIGPSCIINTVEYSEHLEVDKTSKVKNTVKI</sequence>
<dbReference type="EMBL" id="AFNU02000002">
    <property type="protein sequence ID" value="ERJ12994.1"/>
    <property type="molecule type" value="Genomic_DNA"/>
</dbReference>
<dbReference type="Proteomes" id="UP000005707">
    <property type="component" value="Unassembled WGS sequence"/>
</dbReference>
<organism evidence="2 3">
    <name type="scientific">Haloplasma contractile SSD-17B</name>
    <dbReference type="NCBI Taxonomy" id="1033810"/>
    <lineage>
        <taxon>Bacteria</taxon>
        <taxon>Bacillati</taxon>
        <taxon>Mycoplasmatota</taxon>
        <taxon>Mollicutes</taxon>
        <taxon>Haloplasmatales</taxon>
        <taxon>Haloplasmataceae</taxon>
        <taxon>Haloplasma</taxon>
    </lineage>
</organism>
<dbReference type="eggNOG" id="COG1664">
    <property type="taxonomic scope" value="Bacteria"/>
</dbReference>
<evidence type="ECO:0000313" key="2">
    <source>
        <dbReference type="EMBL" id="ERJ12994.1"/>
    </source>
</evidence>
<dbReference type="OrthoDB" id="1730007at2"/>
<evidence type="ECO:0000256" key="1">
    <source>
        <dbReference type="SAM" id="MobiDB-lite"/>
    </source>
</evidence>